<comment type="caution">
    <text evidence="1">The sequence shown here is derived from an EMBL/GenBank/DDBJ whole genome shotgun (WGS) entry which is preliminary data.</text>
</comment>
<protein>
    <recommendedName>
        <fullName evidence="3">Histidine kinase</fullName>
    </recommendedName>
</protein>
<evidence type="ECO:0000313" key="1">
    <source>
        <dbReference type="EMBL" id="MCQ4081764.1"/>
    </source>
</evidence>
<dbReference type="EMBL" id="JANFNG010000009">
    <property type="protein sequence ID" value="MCQ4081764.1"/>
    <property type="molecule type" value="Genomic_DNA"/>
</dbReference>
<organism evidence="1 2">
    <name type="scientific">Streptomyces humicola</name>
    <dbReference type="NCBI Taxonomy" id="2953240"/>
    <lineage>
        <taxon>Bacteria</taxon>
        <taxon>Bacillati</taxon>
        <taxon>Actinomycetota</taxon>
        <taxon>Actinomycetes</taxon>
        <taxon>Kitasatosporales</taxon>
        <taxon>Streptomycetaceae</taxon>
        <taxon>Streptomyces</taxon>
    </lineage>
</organism>
<keyword evidence="2" id="KW-1185">Reference proteome</keyword>
<dbReference type="Proteomes" id="UP001057702">
    <property type="component" value="Unassembled WGS sequence"/>
</dbReference>
<dbReference type="SUPFAM" id="SSF55781">
    <property type="entry name" value="GAF domain-like"/>
    <property type="match status" value="1"/>
</dbReference>
<evidence type="ECO:0000313" key="2">
    <source>
        <dbReference type="Proteomes" id="UP001057702"/>
    </source>
</evidence>
<dbReference type="Gene3D" id="3.30.450.40">
    <property type="match status" value="1"/>
</dbReference>
<dbReference type="InterPro" id="IPR029016">
    <property type="entry name" value="GAF-like_dom_sf"/>
</dbReference>
<name>A0ABT1PVS3_9ACTN</name>
<dbReference type="RefSeq" id="WP_255920661.1">
    <property type="nucleotide sequence ID" value="NZ_JANFNG010000009.1"/>
</dbReference>
<reference evidence="1" key="1">
    <citation type="submission" date="2022-06" db="EMBL/GenBank/DDBJ databases">
        <title>Draft genome sequence of Streptomyces sp. RB6PN25 isolated from peat swamp forest in Thailand.</title>
        <authorList>
            <person name="Duangmal K."/>
            <person name="Klaysubun C."/>
        </authorList>
    </citation>
    <scope>NUCLEOTIDE SEQUENCE</scope>
    <source>
        <strain evidence="1">RB6PN25</strain>
    </source>
</reference>
<proteinExistence type="predicted"/>
<accession>A0ABT1PVS3</accession>
<gene>
    <name evidence="1" type="ORF">NGB36_14395</name>
</gene>
<sequence length="141" mass="14391">MADPQPDARPGRSAALSALGLPSLAPDLTELSERLPHLLEAVVTLTTGLDVHETLRPIVETAADLAGARYAGLGVIKADGNGLADFVTHGVDEAARRPPRGAAAVARLPRGPRRAEAMGGTCSYGPGPDGAGTTVVWEAPL</sequence>
<evidence type="ECO:0008006" key="3">
    <source>
        <dbReference type="Google" id="ProtNLM"/>
    </source>
</evidence>